<dbReference type="InterPro" id="IPR036390">
    <property type="entry name" value="WH_DNA-bd_sf"/>
</dbReference>
<dbReference type="InterPro" id="IPR036388">
    <property type="entry name" value="WH-like_DNA-bd_sf"/>
</dbReference>
<evidence type="ECO:0000256" key="2">
    <source>
        <dbReference type="ARBA" id="ARBA00023125"/>
    </source>
</evidence>
<proteinExistence type="predicted"/>
<dbReference type="PRINTS" id="PR00778">
    <property type="entry name" value="HTHARSR"/>
</dbReference>
<sequence>MISDQDAVRSFAALAQDTRLAIYRQLVEAGPSGLSAGALAEALAVPAPTLSFHLAQLRGAGLITQQRSSRSLIYAVDITRMNGVIAFLSDRCCSGRPELCLPTSAIRTKTDARPRRKTV</sequence>
<dbReference type="SMART" id="SM00418">
    <property type="entry name" value="HTH_ARSR"/>
    <property type="match status" value="1"/>
</dbReference>
<evidence type="ECO:0000313" key="6">
    <source>
        <dbReference type="Proteomes" id="UP000317496"/>
    </source>
</evidence>
<keyword evidence="3" id="KW-0804">Transcription</keyword>
<protein>
    <submittedName>
        <fullName evidence="5">Winged helix-turn-helix transcriptional regulator</fullName>
    </submittedName>
</protein>
<dbReference type="Pfam" id="PF12840">
    <property type="entry name" value="HTH_20"/>
    <property type="match status" value="1"/>
</dbReference>
<keyword evidence="6" id="KW-1185">Reference proteome</keyword>
<gene>
    <name evidence="5" type="ORF">FNB15_15200</name>
</gene>
<dbReference type="InterPro" id="IPR011991">
    <property type="entry name" value="ArsR-like_HTH"/>
</dbReference>
<dbReference type="Proteomes" id="UP000317496">
    <property type="component" value="Chromosome"/>
</dbReference>
<accession>A0A516H438</accession>
<dbReference type="InterPro" id="IPR051011">
    <property type="entry name" value="Metal_resp_trans_reg"/>
</dbReference>
<dbReference type="EMBL" id="CP041636">
    <property type="protein sequence ID" value="QDO98543.1"/>
    <property type="molecule type" value="Genomic_DNA"/>
</dbReference>
<organism evidence="5 6">
    <name type="scientific">Ferrovibrio terrae</name>
    <dbReference type="NCBI Taxonomy" id="2594003"/>
    <lineage>
        <taxon>Bacteria</taxon>
        <taxon>Pseudomonadati</taxon>
        <taxon>Pseudomonadota</taxon>
        <taxon>Alphaproteobacteria</taxon>
        <taxon>Rhodospirillales</taxon>
        <taxon>Rhodospirillaceae</taxon>
        <taxon>Ferrovibrio</taxon>
    </lineage>
</organism>
<keyword evidence="1" id="KW-0805">Transcription regulation</keyword>
<dbReference type="GO" id="GO:0003700">
    <property type="term" value="F:DNA-binding transcription factor activity"/>
    <property type="evidence" value="ECO:0007669"/>
    <property type="project" value="InterPro"/>
</dbReference>
<dbReference type="NCBIfam" id="NF033788">
    <property type="entry name" value="HTH_metalloreg"/>
    <property type="match status" value="1"/>
</dbReference>
<dbReference type="InterPro" id="IPR001845">
    <property type="entry name" value="HTH_ArsR_DNA-bd_dom"/>
</dbReference>
<reference evidence="5 6" key="1">
    <citation type="submission" date="2019-07" db="EMBL/GenBank/DDBJ databases">
        <title>Genome sequencing for Ferrovibrio sp. K5.</title>
        <authorList>
            <person name="Park S.-J."/>
        </authorList>
    </citation>
    <scope>NUCLEOTIDE SEQUENCE [LARGE SCALE GENOMIC DNA]</scope>
    <source>
        <strain evidence="5 6">K5</strain>
    </source>
</reference>
<evidence type="ECO:0000256" key="1">
    <source>
        <dbReference type="ARBA" id="ARBA00023015"/>
    </source>
</evidence>
<dbReference type="KEGG" id="fer:FNB15_15200"/>
<dbReference type="AlphaFoldDB" id="A0A516H438"/>
<dbReference type="RefSeq" id="WP_144069524.1">
    <property type="nucleotide sequence ID" value="NZ_CP041636.1"/>
</dbReference>
<keyword evidence="2" id="KW-0238">DNA-binding</keyword>
<feature type="domain" description="HTH arsR-type" evidence="4">
    <location>
        <begin position="1"/>
        <end position="96"/>
    </location>
</feature>
<dbReference type="PROSITE" id="PS50987">
    <property type="entry name" value="HTH_ARSR_2"/>
    <property type="match status" value="1"/>
</dbReference>
<dbReference type="GO" id="GO:0003677">
    <property type="term" value="F:DNA binding"/>
    <property type="evidence" value="ECO:0007669"/>
    <property type="project" value="UniProtKB-KW"/>
</dbReference>
<dbReference type="CDD" id="cd00090">
    <property type="entry name" value="HTH_ARSR"/>
    <property type="match status" value="1"/>
</dbReference>
<dbReference type="Gene3D" id="1.10.10.10">
    <property type="entry name" value="Winged helix-like DNA-binding domain superfamily/Winged helix DNA-binding domain"/>
    <property type="match status" value="1"/>
</dbReference>
<dbReference type="PANTHER" id="PTHR43132:SF2">
    <property type="entry name" value="ARSENICAL RESISTANCE OPERON REPRESSOR ARSR-RELATED"/>
    <property type="match status" value="1"/>
</dbReference>
<name>A0A516H438_9PROT</name>
<dbReference type="OrthoDB" id="9804742at2"/>
<evidence type="ECO:0000256" key="3">
    <source>
        <dbReference type="ARBA" id="ARBA00023163"/>
    </source>
</evidence>
<dbReference type="SUPFAM" id="SSF46785">
    <property type="entry name" value="Winged helix' DNA-binding domain"/>
    <property type="match status" value="1"/>
</dbReference>
<evidence type="ECO:0000259" key="4">
    <source>
        <dbReference type="PROSITE" id="PS50987"/>
    </source>
</evidence>
<dbReference type="PANTHER" id="PTHR43132">
    <property type="entry name" value="ARSENICAL RESISTANCE OPERON REPRESSOR ARSR-RELATED"/>
    <property type="match status" value="1"/>
</dbReference>
<evidence type="ECO:0000313" key="5">
    <source>
        <dbReference type="EMBL" id="QDO98543.1"/>
    </source>
</evidence>